<proteinExistence type="predicted"/>
<sequence length="192" mass="20758">MDATFFFDPVCPWTWRTSRWLVAVAEARGLGVEWRAFSLAILNDGQTAPEYAEAMAASGRVLRLVEALRAQGRHHDAGRLYTELGTRSHDAGDPLGDRVVAAAVDAAGLADAAPALDDESWDEAVHASHALAYGSAGPDIGSPVLMVPDARRGIHGPILTEVPGVEDAVTIWDSMLPLLRLETFHELKRARR</sequence>
<dbReference type="OrthoDB" id="4125991at2"/>
<dbReference type="EMBL" id="FLRH01000003">
    <property type="protein sequence ID" value="SBT65597.1"/>
    <property type="molecule type" value="Genomic_DNA"/>
</dbReference>
<dbReference type="AlphaFoldDB" id="A0A1A9B9N0"/>
<dbReference type="Pfam" id="PF22234">
    <property type="entry name" value="Rv2466c-like"/>
    <property type="match status" value="1"/>
</dbReference>
<dbReference type="RefSeq" id="WP_091573522.1">
    <property type="nucleotide sequence ID" value="NZ_FLRH01000003.1"/>
</dbReference>
<reference evidence="2" key="1">
    <citation type="submission" date="2016-06" db="EMBL/GenBank/DDBJ databases">
        <authorList>
            <person name="Varghese N."/>
            <person name="Submissions Spin"/>
        </authorList>
    </citation>
    <scope>NUCLEOTIDE SEQUENCE [LARGE SCALE GENOMIC DNA]</scope>
    <source>
        <strain evidence="2">DSM 45794</strain>
    </source>
</reference>
<evidence type="ECO:0000313" key="2">
    <source>
        <dbReference type="Proteomes" id="UP000199558"/>
    </source>
</evidence>
<accession>A0A1A9B9N0</accession>
<dbReference type="SUPFAM" id="SSF52833">
    <property type="entry name" value="Thioredoxin-like"/>
    <property type="match status" value="1"/>
</dbReference>
<dbReference type="CDD" id="cd02972">
    <property type="entry name" value="DsbA_family"/>
    <property type="match status" value="1"/>
</dbReference>
<keyword evidence="2" id="KW-1185">Reference proteome</keyword>
<dbReference type="Gene3D" id="3.40.30.10">
    <property type="entry name" value="Glutaredoxin"/>
    <property type="match status" value="1"/>
</dbReference>
<name>A0A1A9B9N0_9ACTN</name>
<dbReference type="STRING" id="946078.GA0070622_2595"/>
<protein>
    <recommendedName>
        <fullName evidence="3">DSBA-like thioredoxin domain-containing protein</fullName>
    </recommendedName>
</protein>
<evidence type="ECO:0000313" key="1">
    <source>
        <dbReference type="EMBL" id="SBT65597.1"/>
    </source>
</evidence>
<organism evidence="1 2">
    <name type="scientific">Micromonospora sediminicola</name>
    <dbReference type="NCBI Taxonomy" id="946078"/>
    <lineage>
        <taxon>Bacteria</taxon>
        <taxon>Bacillati</taxon>
        <taxon>Actinomycetota</taxon>
        <taxon>Actinomycetes</taxon>
        <taxon>Micromonosporales</taxon>
        <taxon>Micromonosporaceae</taxon>
        <taxon>Micromonospora</taxon>
    </lineage>
</organism>
<dbReference type="Proteomes" id="UP000199558">
    <property type="component" value="Unassembled WGS sequence"/>
</dbReference>
<gene>
    <name evidence="1" type="ORF">GA0070622_2595</name>
</gene>
<dbReference type="InterPro" id="IPR036249">
    <property type="entry name" value="Thioredoxin-like_sf"/>
</dbReference>
<evidence type="ECO:0008006" key="3">
    <source>
        <dbReference type="Google" id="ProtNLM"/>
    </source>
</evidence>
<dbReference type="InterPro" id="IPR053977">
    <property type="entry name" value="Rv2466c-like"/>
</dbReference>